<dbReference type="EMBL" id="KX889068">
    <property type="protein sequence ID" value="APC46093.1"/>
    <property type="molecule type" value="Genomic_DNA"/>
</dbReference>
<organism evidence="1 2">
    <name type="scientific">Vibrio phage vB_VspP_pVa5</name>
    <dbReference type="NCBI Taxonomy" id="1913109"/>
    <lineage>
        <taxon>Viruses</taxon>
        <taxon>Duplodnaviria</taxon>
        <taxon>Heunggongvirae</taxon>
        <taxon>Uroviricota</taxon>
        <taxon>Caudoviricetes</taxon>
        <taxon>Schitoviridae</taxon>
        <taxon>Pontosvirinae</taxon>
        <taxon>Galateavirus</taxon>
        <taxon>Galateavirus PVA5</taxon>
    </lineage>
</organism>
<reference evidence="1 2" key="1">
    <citation type="journal article" date="2017" name="Viruses">
        <title>Stumbling across the Same Phage: Comparative Genomics of Widespread Temperate Phages Infecting the Fish Pathogen Vibrio anguillarum.</title>
        <authorList>
            <person name="Kalatzis P.G."/>
            <person name="Rorbo N.I."/>
            <person name="Castillo D."/>
            <person name="Mauritzen J.J."/>
            <person name="Jorgensen J."/>
            <person name="Kokkari C."/>
            <person name="Zhang F."/>
            <person name="Katharios P."/>
            <person name="Middelboe M."/>
        </authorList>
    </citation>
    <scope>NUCLEOTIDE SEQUENCE [LARGE SCALE GENOMIC DNA]</scope>
</reference>
<protein>
    <submittedName>
        <fullName evidence="1">Uncharacterized protein</fullName>
    </submittedName>
</protein>
<accession>A0A1J0GV91</accession>
<name>A0A1J0GV91_9CAUD</name>
<sequence>MNDKNTAINRLIDLTKHNDLKKVEHRGGEYDYIPMLLIIQGGGEPTKLKCEWTCSRCPLALGRGWKDVVAHHKMEKLMDE</sequence>
<evidence type="ECO:0000313" key="1">
    <source>
        <dbReference type="EMBL" id="APC46093.1"/>
    </source>
</evidence>
<gene>
    <name evidence="1" type="ORF">vBVspPpVa5_0086</name>
</gene>
<proteinExistence type="predicted"/>
<evidence type="ECO:0000313" key="2">
    <source>
        <dbReference type="Proteomes" id="UP000225978"/>
    </source>
</evidence>
<keyword evidence="2" id="KW-1185">Reference proteome</keyword>
<dbReference type="Proteomes" id="UP000225978">
    <property type="component" value="Segment"/>
</dbReference>